<comment type="similarity">
    <text evidence="3">Belongs to the wax synthase family.</text>
</comment>
<keyword evidence="12" id="KW-1185">Reference proteome</keyword>
<comment type="similarity">
    <text evidence="8">Belongs to the glycosyltransferase 8 family.</text>
</comment>
<dbReference type="GO" id="GO:0016020">
    <property type="term" value="C:membrane"/>
    <property type="evidence" value="ECO:0007669"/>
    <property type="project" value="UniProtKB-SubCell"/>
</dbReference>
<feature type="transmembrane region" description="Helical" evidence="9">
    <location>
        <begin position="6"/>
        <end position="27"/>
    </location>
</feature>
<dbReference type="Pfam" id="PF01501">
    <property type="entry name" value="Glyco_transf_8"/>
    <property type="match status" value="1"/>
</dbReference>
<evidence type="ECO:0000256" key="5">
    <source>
        <dbReference type="ARBA" id="ARBA00022692"/>
    </source>
</evidence>
<evidence type="ECO:0000256" key="9">
    <source>
        <dbReference type="SAM" id="Phobius"/>
    </source>
</evidence>
<protein>
    <recommendedName>
        <fullName evidence="8">Hexosyltransferase</fullName>
        <ecNumber evidence="8">2.4.1.-</ecNumber>
    </recommendedName>
</protein>
<keyword evidence="4" id="KW-0808">Transferase</keyword>
<dbReference type="GO" id="GO:0006629">
    <property type="term" value="P:lipid metabolic process"/>
    <property type="evidence" value="ECO:0007669"/>
    <property type="project" value="InterPro"/>
</dbReference>
<sequence length="501" mass="55550">MAPFELYGLLAMVMDGLSAFATATLGMRVQPHFDSPWMASSIGEFWNRRWDLAAGNQLRSVIYDPILEGCFARKAKTDAQPRPHRSLLRKIVGSFAVFGASGLAHEMIVWYCTGQTSHGSMTAFFLLQGVGMLFWGRRSECVQRGKSETSEDDVETSALVSDGPERRCPTTASFPLLRVLLLVLVAVVGFLLLFKRRWMVRSGQDAFATAYYRYDPGLLGRSHTDFPAPSCCAGASCVPPRAGGSGSGRVAVLSVLSTAEYLPLLLQLECTLRRSNPGVPLLVMATPGVLEPPQRRLLTKLDVRLVDVEPLEFRNAYEPRFSRNWVKLRAFNLTEYDALLVLDSDTVVPGDLSPLWQLPTAFAAVWDQQRWLGRHRATLSGINGGVLFLRPCPATASHMLDLLQRYPKLQFTHGTAEQDFLAWYFRYTGFMLPLEYNVQVSASLVGNKTVGGRDPVVLHFTANKPWRGKEPGVLGHDFLCDAETLRHRTLSAGMRAHGGGR</sequence>
<comment type="subcellular location">
    <subcellularLocation>
        <location evidence="1">Membrane</location>
        <topology evidence="1">Multi-pass membrane protein</topology>
    </subcellularLocation>
</comment>
<keyword evidence="5 9" id="KW-0812">Transmembrane</keyword>
<proteinExistence type="inferred from homology"/>
<evidence type="ECO:0000313" key="12">
    <source>
        <dbReference type="Proteomes" id="UP001255856"/>
    </source>
</evidence>
<dbReference type="Gene3D" id="3.90.550.10">
    <property type="entry name" value="Spore Coat Polysaccharide Biosynthesis Protein SpsA, Chain A"/>
    <property type="match status" value="1"/>
</dbReference>
<evidence type="ECO:0000256" key="2">
    <source>
        <dbReference type="ARBA" id="ARBA00005179"/>
    </source>
</evidence>
<evidence type="ECO:0000256" key="8">
    <source>
        <dbReference type="RuleBase" id="RU362027"/>
    </source>
</evidence>
<dbReference type="InterPro" id="IPR029044">
    <property type="entry name" value="Nucleotide-diphossugar_trans"/>
</dbReference>
<dbReference type="EMBL" id="JASFZW010000004">
    <property type="protein sequence ID" value="KAK2078523.1"/>
    <property type="molecule type" value="Genomic_DNA"/>
</dbReference>
<evidence type="ECO:0000256" key="7">
    <source>
        <dbReference type="ARBA" id="ARBA00023136"/>
    </source>
</evidence>
<evidence type="ECO:0000256" key="4">
    <source>
        <dbReference type="ARBA" id="ARBA00022679"/>
    </source>
</evidence>
<feature type="transmembrane region" description="Helical" evidence="9">
    <location>
        <begin position="176"/>
        <end position="194"/>
    </location>
</feature>
<name>A0AAD9IJ40_PROWI</name>
<keyword evidence="7 9" id="KW-0472">Membrane</keyword>
<gene>
    <name evidence="11" type="ORF">QBZ16_003363</name>
</gene>
<evidence type="ECO:0000259" key="10">
    <source>
        <dbReference type="Pfam" id="PF13813"/>
    </source>
</evidence>
<dbReference type="GO" id="GO:0016757">
    <property type="term" value="F:glycosyltransferase activity"/>
    <property type="evidence" value="ECO:0007669"/>
    <property type="project" value="InterPro"/>
</dbReference>
<evidence type="ECO:0000256" key="6">
    <source>
        <dbReference type="ARBA" id="ARBA00022989"/>
    </source>
</evidence>
<feature type="transmembrane region" description="Helical" evidence="9">
    <location>
        <begin position="91"/>
        <end position="111"/>
    </location>
</feature>
<dbReference type="PANTHER" id="PTHR31595:SF57">
    <property type="entry name" value="OS04G0481900 PROTEIN"/>
    <property type="match status" value="1"/>
</dbReference>
<dbReference type="InterPro" id="IPR032805">
    <property type="entry name" value="Wax_synthase_dom"/>
</dbReference>
<dbReference type="Pfam" id="PF13813">
    <property type="entry name" value="MBOAT_2"/>
    <property type="match status" value="1"/>
</dbReference>
<organism evidence="11 12">
    <name type="scientific">Prototheca wickerhamii</name>
    <dbReference type="NCBI Taxonomy" id="3111"/>
    <lineage>
        <taxon>Eukaryota</taxon>
        <taxon>Viridiplantae</taxon>
        <taxon>Chlorophyta</taxon>
        <taxon>core chlorophytes</taxon>
        <taxon>Trebouxiophyceae</taxon>
        <taxon>Chlorellales</taxon>
        <taxon>Chlorellaceae</taxon>
        <taxon>Prototheca</taxon>
    </lineage>
</organism>
<evidence type="ECO:0000256" key="3">
    <source>
        <dbReference type="ARBA" id="ARBA00007282"/>
    </source>
</evidence>
<keyword evidence="6 9" id="KW-1133">Transmembrane helix</keyword>
<reference evidence="11" key="1">
    <citation type="submission" date="2021-01" db="EMBL/GenBank/DDBJ databases">
        <authorList>
            <person name="Eckstrom K.M.E."/>
        </authorList>
    </citation>
    <scope>NUCLEOTIDE SEQUENCE</scope>
    <source>
        <strain evidence="11">UVCC 0001</strain>
    </source>
</reference>
<comment type="caution">
    <text evidence="11">The sequence shown here is derived from an EMBL/GenBank/DDBJ whole genome shotgun (WGS) entry which is preliminary data.</text>
</comment>
<accession>A0AAD9IJ40</accession>
<dbReference type="PANTHER" id="PTHR31595">
    <property type="entry name" value="LONG-CHAIN-ALCOHOL O-FATTY-ACYLTRANSFERASE 3-RELATED"/>
    <property type="match status" value="1"/>
</dbReference>
<evidence type="ECO:0000313" key="11">
    <source>
        <dbReference type="EMBL" id="KAK2078523.1"/>
    </source>
</evidence>
<dbReference type="GO" id="GO:0008374">
    <property type="term" value="F:O-acyltransferase activity"/>
    <property type="evidence" value="ECO:0007669"/>
    <property type="project" value="InterPro"/>
</dbReference>
<dbReference type="SUPFAM" id="SSF53448">
    <property type="entry name" value="Nucleotide-diphospho-sugar transferases"/>
    <property type="match status" value="1"/>
</dbReference>
<dbReference type="InterPro" id="IPR044851">
    <property type="entry name" value="Wax_synthase"/>
</dbReference>
<dbReference type="InterPro" id="IPR002495">
    <property type="entry name" value="Glyco_trans_8"/>
</dbReference>
<dbReference type="Proteomes" id="UP001255856">
    <property type="component" value="Unassembled WGS sequence"/>
</dbReference>
<comment type="pathway">
    <text evidence="2">Secondary metabolite biosynthesis.</text>
</comment>
<evidence type="ECO:0000256" key="1">
    <source>
        <dbReference type="ARBA" id="ARBA00004141"/>
    </source>
</evidence>
<feature type="domain" description="Wax synthase" evidence="10">
    <location>
        <begin position="30"/>
        <end position="126"/>
    </location>
</feature>
<dbReference type="AlphaFoldDB" id="A0AAD9IJ40"/>
<dbReference type="EC" id="2.4.1.-" evidence="8"/>